<dbReference type="AlphaFoldDB" id="A0AAN9SCI7"/>
<sequence>MIGQVRLQKPTELQWETSYDYCVDVQVGNVKANMMSIEIFGNSYYGENLEVKAKTCPNKCSTCRKRVGLTGF</sequence>
<accession>A0AAN9SCI7</accession>
<organism evidence="1 2">
    <name type="scientific">Psophocarpus tetragonolobus</name>
    <name type="common">Winged bean</name>
    <name type="synonym">Dolichos tetragonolobus</name>
    <dbReference type="NCBI Taxonomy" id="3891"/>
    <lineage>
        <taxon>Eukaryota</taxon>
        <taxon>Viridiplantae</taxon>
        <taxon>Streptophyta</taxon>
        <taxon>Embryophyta</taxon>
        <taxon>Tracheophyta</taxon>
        <taxon>Spermatophyta</taxon>
        <taxon>Magnoliopsida</taxon>
        <taxon>eudicotyledons</taxon>
        <taxon>Gunneridae</taxon>
        <taxon>Pentapetalae</taxon>
        <taxon>rosids</taxon>
        <taxon>fabids</taxon>
        <taxon>Fabales</taxon>
        <taxon>Fabaceae</taxon>
        <taxon>Papilionoideae</taxon>
        <taxon>50 kb inversion clade</taxon>
        <taxon>NPAAA clade</taxon>
        <taxon>indigoferoid/millettioid clade</taxon>
        <taxon>Phaseoleae</taxon>
        <taxon>Psophocarpus</taxon>
    </lineage>
</organism>
<evidence type="ECO:0000313" key="1">
    <source>
        <dbReference type="EMBL" id="KAK7392849.1"/>
    </source>
</evidence>
<proteinExistence type="predicted"/>
<reference evidence="1 2" key="1">
    <citation type="submission" date="2024-01" db="EMBL/GenBank/DDBJ databases">
        <title>The genomes of 5 underutilized Papilionoideae crops provide insights into root nodulation and disease resistanc.</title>
        <authorList>
            <person name="Jiang F."/>
        </authorList>
    </citation>
    <scope>NUCLEOTIDE SEQUENCE [LARGE SCALE GENOMIC DNA]</scope>
    <source>
        <strain evidence="1">DUOXIRENSHENG_FW03</strain>
        <tissue evidence="1">Leaves</tissue>
    </source>
</reference>
<evidence type="ECO:0000313" key="2">
    <source>
        <dbReference type="Proteomes" id="UP001386955"/>
    </source>
</evidence>
<name>A0AAN9SCI7_PSOTE</name>
<gene>
    <name evidence="1" type="ORF">VNO78_21299</name>
</gene>
<dbReference type="Proteomes" id="UP001386955">
    <property type="component" value="Unassembled WGS sequence"/>
</dbReference>
<protein>
    <submittedName>
        <fullName evidence="1">Uncharacterized protein</fullName>
    </submittedName>
</protein>
<dbReference type="EMBL" id="JAYMYS010000005">
    <property type="protein sequence ID" value="KAK7392849.1"/>
    <property type="molecule type" value="Genomic_DNA"/>
</dbReference>
<keyword evidence="2" id="KW-1185">Reference proteome</keyword>
<comment type="caution">
    <text evidence="1">The sequence shown here is derived from an EMBL/GenBank/DDBJ whole genome shotgun (WGS) entry which is preliminary data.</text>
</comment>